<evidence type="ECO:0000256" key="6">
    <source>
        <dbReference type="ARBA" id="ARBA00022771"/>
    </source>
</evidence>
<evidence type="ECO:0000256" key="11">
    <source>
        <dbReference type="PROSITE-ProRule" id="PRU00175"/>
    </source>
</evidence>
<dbReference type="FunFam" id="3.30.1370.10:FF:000013">
    <property type="entry name" value="Mex-3 RNA-binding family member B"/>
    <property type="match status" value="1"/>
</dbReference>
<dbReference type="SMART" id="SM00322">
    <property type="entry name" value="KH"/>
    <property type="match status" value="2"/>
</dbReference>
<evidence type="ECO:0000256" key="10">
    <source>
        <dbReference type="PROSITE-ProRule" id="PRU00117"/>
    </source>
</evidence>
<evidence type="ECO:0000256" key="1">
    <source>
        <dbReference type="ARBA" id="ARBA00004123"/>
    </source>
</evidence>
<evidence type="ECO:0000259" key="13">
    <source>
        <dbReference type="PROSITE" id="PS50089"/>
    </source>
</evidence>
<dbReference type="InterPro" id="IPR047226">
    <property type="entry name" value="KH-I_MEX3_rpt2"/>
</dbReference>
<keyword evidence="6 11" id="KW-0863">Zinc-finger</keyword>
<dbReference type="CDD" id="cd22423">
    <property type="entry name" value="KH-I_MEX3_rpt1"/>
    <property type="match status" value="1"/>
</dbReference>
<dbReference type="CDD" id="cd22424">
    <property type="entry name" value="KH-I_MEX3_rpt2"/>
    <property type="match status" value="1"/>
</dbReference>
<evidence type="ECO:0000313" key="15">
    <source>
        <dbReference type="Proteomes" id="UP000694569"/>
    </source>
</evidence>
<feature type="region of interest" description="Disordered" evidence="12">
    <location>
        <begin position="215"/>
        <end position="234"/>
    </location>
</feature>
<protein>
    <recommendedName>
        <fullName evidence="13">RING-type domain-containing protein</fullName>
    </recommendedName>
</protein>
<dbReference type="SUPFAM" id="SSF54791">
    <property type="entry name" value="Eukaryotic type KH-domain (KH-domain type I)"/>
    <property type="match status" value="2"/>
</dbReference>
<dbReference type="FunFam" id="3.30.1370.10:FF:000012">
    <property type="entry name" value="Mex-3 RNA-binding family member D"/>
    <property type="match status" value="1"/>
</dbReference>
<reference evidence="14" key="1">
    <citation type="submission" date="2025-08" db="UniProtKB">
        <authorList>
            <consortium name="Ensembl"/>
        </authorList>
    </citation>
    <scope>IDENTIFICATION</scope>
</reference>
<evidence type="ECO:0000256" key="9">
    <source>
        <dbReference type="ARBA" id="ARBA00023242"/>
    </source>
</evidence>
<feature type="region of interest" description="Disordered" evidence="12">
    <location>
        <begin position="1"/>
        <end position="68"/>
    </location>
</feature>
<keyword evidence="7" id="KW-0862">Zinc</keyword>
<evidence type="ECO:0000256" key="3">
    <source>
        <dbReference type="ARBA" id="ARBA00022490"/>
    </source>
</evidence>
<evidence type="ECO:0000256" key="2">
    <source>
        <dbReference type="ARBA" id="ARBA00004496"/>
    </source>
</evidence>
<evidence type="ECO:0000256" key="4">
    <source>
        <dbReference type="ARBA" id="ARBA00022723"/>
    </source>
</evidence>
<evidence type="ECO:0000313" key="14">
    <source>
        <dbReference type="Ensembl" id="ENSLLEP00000003484.1"/>
    </source>
</evidence>
<feature type="region of interest" description="Disordered" evidence="12">
    <location>
        <begin position="505"/>
        <end position="540"/>
    </location>
</feature>
<feature type="domain" description="RING-type" evidence="13">
    <location>
        <begin position="693"/>
        <end position="733"/>
    </location>
</feature>
<evidence type="ECO:0000256" key="5">
    <source>
        <dbReference type="ARBA" id="ARBA00022737"/>
    </source>
</evidence>
<dbReference type="InterPro" id="IPR001841">
    <property type="entry name" value="Znf_RING"/>
</dbReference>
<dbReference type="GeneTree" id="ENSGT00940000162613"/>
<feature type="compositionally biased region" description="Polar residues" evidence="12">
    <location>
        <begin position="509"/>
        <end position="527"/>
    </location>
</feature>
<dbReference type="AlphaFoldDB" id="A0A8C5LQ34"/>
<comment type="subcellular location">
    <subcellularLocation>
        <location evidence="2">Cytoplasm</location>
    </subcellularLocation>
    <subcellularLocation>
        <location evidence="1">Nucleus</location>
    </subcellularLocation>
</comment>
<dbReference type="Pfam" id="PF00013">
    <property type="entry name" value="KH_1"/>
    <property type="match status" value="2"/>
</dbReference>
<dbReference type="FunFam" id="3.30.40.10:FF:000090">
    <property type="entry name" value="Mex-3 RNA-binding family member C"/>
    <property type="match status" value="1"/>
</dbReference>
<dbReference type="PANTHER" id="PTHR23285:SF3">
    <property type="entry name" value="RNA-BINDING PROTEIN MEX3D"/>
    <property type="match status" value="1"/>
</dbReference>
<dbReference type="Gene3D" id="3.30.40.10">
    <property type="entry name" value="Zinc/RING finger domain, C3HC4 (zinc finger)"/>
    <property type="match status" value="1"/>
</dbReference>
<dbReference type="GO" id="GO:0005737">
    <property type="term" value="C:cytoplasm"/>
    <property type="evidence" value="ECO:0007669"/>
    <property type="project" value="UniProtKB-SubCell"/>
</dbReference>
<dbReference type="CDD" id="cd16723">
    <property type="entry name" value="RING-HC_MEX3D"/>
    <property type="match status" value="1"/>
</dbReference>
<feature type="compositionally biased region" description="Polar residues" evidence="12">
    <location>
        <begin position="591"/>
        <end position="615"/>
    </location>
</feature>
<dbReference type="InterPro" id="IPR047228">
    <property type="entry name" value="KH-I_MEX3_rpt1"/>
</dbReference>
<accession>A0A8C5LQ34</accession>
<keyword evidence="4" id="KW-0479">Metal-binding</keyword>
<dbReference type="GO" id="GO:0003723">
    <property type="term" value="F:RNA binding"/>
    <property type="evidence" value="ECO:0007669"/>
    <property type="project" value="UniProtKB-UniRule"/>
</dbReference>
<keyword evidence="15" id="KW-1185">Reference proteome</keyword>
<dbReference type="Gene3D" id="3.30.1370.10">
    <property type="entry name" value="K Homology domain, type 1"/>
    <property type="match status" value="2"/>
</dbReference>
<dbReference type="InterPro" id="IPR004087">
    <property type="entry name" value="KH_dom"/>
</dbReference>
<keyword evidence="5" id="KW-0677">Repeat</keyword>
<evidence type="ECO:0000256" key="8">
    <source>
        <dbReference type="ARBA" id="ARBA00022884"/>
    </source>
</evidence>
<organism evidence="14 15">
    <name type="scientific">Leptobrachium leishanense</name>
    <name type="common">Leishan spiny toad</name>
    <dbReference type="NCBI Taxonomy" id="445787"/>
    <lineage>
        <taxon>Eukaryota</taxon>
        <taxon>Metazoa</taxon>
        <taxon>Chordata</taxon>
        <taxon>Craniata</taxon>
        <taxon>Vertebrata</taxon>
        <taxon>Euteleostomi</taxon>
        <taxon>Amphibia</taxon>
        <taxon>Batrachia</taxon>
        <taxon>Anura</taxon>
        <taxon>Pelobatoidea</taxon>
        <taxon>Megophryidae</taxon>
        <taxon>Leptobrachium</taxon>
    </lineage>
</organism>
<evidence type="ECO:0000256" key="12">
    <source>
        <dbReference type="SAM" id="MobiDB-lite"/>
    </source>
</evidence>
<dbReference type="Pfam" id="PF13920">
    <property type="entry name" value="zf-C3HC4_3"/>
    <property type="match status" value="1"/>
</dbReference>
<proteinExistence type="predicted"/>
<keyword evidence="3" id="KW-0963">Cytoplasm</keyword>
<dbReference type="Proteomes" id="UP000694569">
    <property type="component" value="Unplaced"/>
</dbReference>
<reference evidence="14" key="2">
    <citation type="submission" date="2025-09" db="UniProtKB">
        <authorList>
            <consortium name="Ensembl"/>
        </authorList>
    </citation>
    <scope>IDENTIFICATION</scope>
</reference>
<dbReference type="PANTHER" id="PTHR23285">
    <property type="entry name" value="RING FINGER AND KH DOMAIN CONTAINING PROTEIN 1"/>
    <property type="match status" value="1"/>
</dbReference>
<feature type="region of interest" description="Disordered" evidence="12">
    <location>
        <begin position="591"/>
        <end position="623"/>
    </location>
</feature>
<dbReference type="OrthoDB" id="427410at2759"/>
<dbReference type="PROSITE" id="PS50084">
    <property type="entry name" value="KH_TYPE_1"/>
    <property type="match status" value="2"/>
</dbReference>
<dbReference type="InterPro" id="IPR013083">
    <property type="entry name" value="Znf_RING/FYVE/PHD"/>
</dbReference>
<dbReference type="InterPro" id="IPR036612">
    <property type="entry name" value="KH_dom_type_1_sf"/>
</dbReference>
<dbReference type="Ensembl" id="ENSLLET00000003648.1">
    <property type="protein sequence ID" value="ENSLLEP00000003484.1"/>
    <property type="gene ID" value="ENSLLEG00000002247.1"/>
</dbReference>
<keyword evidence="9" id="KW-0539">Nucleus</keyword>
<sequence>MQEPREEEELGRQSPRGPHERKDAEDVLSSRGLQDNSVEREISTGSGPQLPRPNPGSPGPACAQNNRDPELIDASQGLTCGSDPLKTSACPKYTGITAGEAEPHPHGPSHGHPDHNIQHCLWSTCLTNGIQSHPDLKTLAPDQCPPEPAHDVLGLQEPVESLGPPAACVQLCSLEHPLRLGFPDHLQEQVHITESPVPMANLQNPLSVLAPSQTGTAASLKAPAPHRPQSDESCVQFGQEEPPEEEFPLLVDAFSVLGLQEDQDDCVLEEPLSGSPSPDPEDLYGEIPVEQLLGPGVRRRGVNMTEGVPVPSSEHVAEIVGRQGCKIKALRAKTNTYIKTPVRGEDPIFIVTGRKEDVEMAKREILAAADHFSIIRASRNKNNLIAGTSQGPPNLPGQTTIQVRVPYRVVGLVVGPKGATIKRIQQSTHTYIVTPSRDKEPVFEVTGMPENVDRAREEIEAHITMRTGSLIDFHPDNDFHSNGTDVCIDLLGGGSAGLWAKVHAPRRGSATSRNETLGSPSSESSYYGATVREQDPTSSFRPILRGSFSLEPQNIPPTIGPDDCDFGFEFLSVDLNTPTAIWSPYETSSGQLQNLSGCSGQRRNSGLSGSATPRISPTLPESGIGLEHPLARRIHSDPVSGISWLQTQGSLSSFSSSTGYSSSSSLPGSSSVASGSPTDSNSSDGQRKSGRDCIVCYESEVIAALVPCGHNLFCMECAIRICERAMPECPACHAPATQAIRIFS</sequence>
<dbReference type="InterPro" id="IPR047227">
    <property type="entry name" value="MEX3"/>
</dbReference>
<feature type="compositionally biased region" description="Low complexity" evidence="12">
    <location>
        <begin position="665"/>
        <end position="680"/>
    </location>
</feature>
<dbReference type="PROSITE" id="PS50089">
    <property type="entry name" value="ZF_RING_2"/>
    <property type="match status" value="1"/>
</dbReference>
<dbReference type="SUPFAM" id="SSF57850">
    <property type="entry name" value="RING/U-box"/>
    <property type="match status" value="1"/>
</dbReference>
<dbReference type="GO" id="GO:0005634">
    <property type="term" value="C:nucleus"/>
    <property type="evidence" value="ECO:0007669"/>
    <property type="project" value="UniProtKB-SubCell"/>
</dbReference>
<feature type="region of interest" description="Disordered" evidence="12">
    <location>
        <begin position="665"/>
        <end position="689"/>
    </location>
</feature>
<name>A0A8C5LQ34_9ANUR</name>
<keyword evidence="8 10" id="KW-0694">RNA-binding</keyword>
<dbReference type="GO" id="GO:0008270">
    <property type="term" value="F:zinc ion binding"/>
    <property type="evidence" value="ECO:0007669"/>
    <property type="project" value="UniProtKB-KW"/>
</dbReference>
<evidence type="ECO:0000256" key="7">
    <source>
        <dbReference type="ARBA" id="ARBA00022833"/>
    </source>
</evidence>
<dbReference type="InterPro" id="IPR004088">
    <property type="entry name" value="KH_dom_type_1"/>
</dbReference>